<dbReference type="Gene3D" id="3.40.50.300">
    <property type="entry name" value="P-loop containing nucleotide triphosphate hydrolases"/>
    <property type="match status" value="2"/>
</dbReference>
<evidence type="ECO:0000259" key="15">
    <source>
        <dbReference type="PROSITE" id="PS51194"/>
    </source>
</evidence>
<reference evidence="16 17" key="1">
    <citation type="submission" date="2018-09" db="EMBL/GenBank/DDBJ databases">
        <title>Genome sequencing of strain BHWM-4.</title>
        <authorList>
            <person name="Heo J."/>
            <person name="Kim S.-J."/>
            <person name="Kwon S.-W."/>
        </authorList>
    </citation>
    <scope>NUCLEOTIDE SEQUENCE [LARGE SCALE GENOMIC DNA]</scope>
    <source>
        <strain evidence="16 17">BHWM-4</strain>
    </source>
</reference>
<dbReference type="InterPro" id="IPR011545">
    <property type="entry name" value="DEAD/DEAH_box_helicase_dom"/>
</dbReference>
<comment type="similarity">
    <text evidence="11 13">In the C-terminal section; belongs to the helicase family. RecG subfamily.</text>
</comment>
<evidence type="ECO:0000256" key="11">
    <source>
        <dbReference type="ARBA" id="ARBA00061399"/>
    </source>
</evidence>
<evidence type="ECO:0000256" key="10">
    <source>
        <dbReference type="ARBA" id="ARBA00061104"/>
    </source>
</evidence>
<dbReference type="OrthoDB" id="9804325at2"/>
<evidence type="ECO:0000256" key="2">
    <source>
        <dbReference type="ARBA" id="ARBA00022490"/>
    </source>
</evidence>
<proteinExistence type="inferred from homology"/>
<name>A0A387AUV6_9LACO</name>
<dbReference type="PANTHER" id="PTHR47964:SF1">
    <property type="entry name" value="ATP-DEPENDENT DNA HELICASE HOMOLOG RECG, CHLOROPLASTIC"/>
    <property type="match status" value="1"/>
</dbReference>
<dbReference type="InterPro" id="IPR041471">
    <property type="entry name" value="UvrB_inter"/>
</dbReference>
<keyword evidence="9 13" id="KW-0234">DNA repair</keyword>
<protein>
    <recommendedName>
        <fullName evidence="12 13">Transcription-repair-coupling factor</fullName>
        <shortName evidence="13">TRCF</shortName>
        <ecNumber evidence="13">3.6.4.-</ecNumber>
    </recommendedName>
</protein>
<dbReference type="InterPro" id="IPR003711">
    <property type="entry name" value="CarD-like/TRCF_RID"/>
</dbReference>
<dbReference type="Proteomes" id="UP000272003">
    <property type="component" value="Chromosome"/>
</dbReference>
<dbReference type="PROSITE" id="PS51192">
    <property type="entry name" value="HELICASE_ATP_BIND_1"/>
    <property type="match status" value="1"/>
</dbReference>
<keyword evidence="8 13" id="KW-0238">DNA-binding</keyword>
<dbReference type="EMBL" id="CP032626">
    <property type="protein sequence ID" value="AYF93131.1"/>
    <property type="molecule type" value="Genomic_DNA"/>
</dbReference>
<evidence type="ECO:0000256" key="1">
    <source>
        <dbReference type="ARBA" id="ARBA00004496"/>
    </source>
</evidence>
<feature type="domain" description="Helicase ATP-binding" evidence="14">
    <location>
        <begin position="598"/>
        <end position="759"/>
    </location>
</feature>
<dbReference type="Pfam" id="PF00271">
    <property type="entry name" value="Helicase_C"/>
    <property type="match status" value="1"/>
</dbReference>
<feature type="domain" description="Helicase C-terminal" evidence="15">
    <location>
        <begin position="780"/>
        <end position="934"/>
    </location>
</feature>
<keyword evidence="2 13" id="KW-0963">Cytoplasm</keyword>
<dbReference type="EC" id="3.6.4.-" evidence="13"/>
<dbReference type="SUPFAM" id="SSF52540">
    <property type="entry name" value="P-loop containing nucleoside triphosphate hydrolases"/>
    <property type="match status" value="4"/>
</dbReference>
<keyword evidence="6" id="KW-0347">Helicase</keyword>
<keyword evidence="3 13" id="KW-0547">Nucleotide-binding</keyword>
<dbReference type="SMART" id="SM00487">
    <property type="entry name" value="DEXDc"/>
    <property type="match status" value="1"/>
</dbReference>
<dbReference type="Pfam" id="PF17757">
    <property type="entry name" value="UvrB_inter"/>
    <property type="match status" value="1"/>
</dbReference>
<dbReference type="Gene3D" id="3.90.1150.50">
    <property type="entry name" value="Transcription-repair-coupling factor, D7 domain"/>
    <property type="match status" value="1"/>
</dbReference>
<evidence type="ECO:0000256" key="4">
    <source>
        <dbReference type="ARBA" id="ARBA00022763"/>
    </source>
</evidence>
<sequence length="1138" mass="129905">MMISAMLQSTNKKMLIVTDTLSRCDDIVEDLQNVLPEDSVYEFPVEEVLAAEIATSSPEYKAARVQALDALLSDKPQIIVTSVSGTRRYLPNPDDFKQAQLSVKVGEDVKLTTLRSKLFQMGYAPQKMVAAPGEFSIRGSIIDVYPLNSEYPVRIDLFDTEVDSLRYFDASNQRSVENVEEVTILPATDLVSSQDQKDNAVKQITDLMQARLGELEDENLQKRLADTIQPMLDDAKEGVLSEDWILYAKYLFGTTNTIFDYLPTDGVVFFDDYSRIIENNKQLMNEEQSWADDKYAHAELIDASVGSLDFRKLFHNIQAAEVLMSLFQKGIGNLKLTQLQDIKVRPMQKFFGQMPLLKTEIDRWQKQDDTVVILVKDAARMRKVSQTLSDFEIKSVETAGDNILEHQVQVVSERLKNGFELPMQQLVVITESEMFTTVHKRRPRRQTFSNAERIKSYTDLKPGDYVVHANHGIGKYEGMKTMEVDGKHQDYMTIAYRNNAKLFIPVTQLNLIQKYVSSEDKHPRVNRLGGSEWQKTKRRVQGKIEDIADDLIDLYSKRSQQKGFAFPDDDDYQDEFEESFPYEFTPDQVKSSREIKEDMEDNHPMDRLLVGDVGYGKTEVALHAAFKAIEAGKQVAFLVPTTVLAQQHYETMINRFEGFPINVAVLSRFRTKKQVEETKAGLLYGSVDIVVGTHRLLSNDIKFQDLGLLMVDEEQRFGVKHKEKIKQLRSNVDVLTLTATPIPRTLNMSMMGVRDLSVIETPPANRYPIQTYVMEENAGAIREGILREMHRGGQVFFMHNRVSDIEETVLRLQSLVPDARIAYIHGQMTENQLENILYDFVNGEYDVLVTTTIIETGVDIPNANTLFVEDADHMGLSQLYQIRGRIGRSNRVAYSYFMYKPNKVLTETSENRLEAIRDFTELGSGFKIAMRDLSLRGAGNLLGKQQSGFVDSVGYDMYTEMLADAVAKKRGKRAEKRVDSTIEMDVEAYLPNDYINDSQQKIELYKRIRQMQNDDQYRELQSDLIDRFGEYPDAVANLLTLSRIKMYADIALIQKIRQVPKQIVVTLSSIGTQFYDSKQVLKAIAQTKFRSMVGTADSKMQITLIIQPTMSTQDWLEELTKFVVALDKEHTGNLKNEK</sequence>
<evidence type="ECO:0000259" key="14">
    <source>
        <dbReference type="PROSITE" id="PS51192"/>
    </source>
</evidence>
<dbReference type="FunFam" id="3.40.50.300:FF:000546">
    <property type="entry name" value="Transcription-repair-coupling factor"/>
    <property type="match status" value="1"/>
</dbReference>
<comment type="similarity">
    <text evidence="10 13">In the N-terminal section; belongs to the UvrB family.</text>
</comment>
<evidence type="ECO:0000256" key="3">
    <source>
        <dbReference type="ARBA" id="ARBA00022741"/>
    </source>
</evidence>
<dbReference type="InterPro" id="IPR004576">
    <property type="entry name" value="Mfd"/>
</dbReference>
<dbReference type="GO" id="GO:0003678">
    <property type="term" value="F:DNA helicase activity"/>
    <property type="evidence" value="ECO:0007669"/>
    <property type="project" value="TreeGrafter"/>
</dbReference>
<organism evidence="16 17">
    <name type="scientific">Apilactobacillus bombintestini</name>
    <dbReference type="NCBI Taxonomy" id="2419772"/>
    <lineage>
        <taxon>Bacteria</taxon>
        <taxon>Bacillati</taxon>
        <taxon>Bacillota</taxon>
        <taxon>Bacilli</taxon>
        <taxon>Lactobacillales</taxon>
        <taxon>Lactobacillaceae</taxon>
        <taxon>Apilactobacillus</taxon>
    </lineage>
</organism>
<dbReference type="InterPro" id="IPR047112">
    <property type="entry name" value="RecG/Mfd"/>
</dbReference>
<dbReference type="SMART" id="SM01058">
    <property type="entry name" value="CarD_TRCF"/>
    <property type="match status" value="1"/>
</dbReference>
<dbReference type="GO" id="GO:0005524">
    <property type="term" value="F:ATP binding"/>
    <property type="evidence" value="ECO:0007669"/>
    <property type="project" value="UniProtKB-UniRule"/>
</dbReference>
<evidence type="ECO:0000313" key="17">
    <source>
        <dbReference type="Proteomes" id="UP000272003"/>
    </source>
</evidence>
<accession>A0A387AUV6</accession>
<dbReference type="Pfam" id="PF03461">
    <property type="entry name" value="TRCF"/>
    <property type="match status" value="1"/>
</dbReference>
<dbReference type="PANTHER" id="PTHR47964">
    <property type="entry name" value="ATP-DEPENDENT DNA HELICASE HOMOLOG RECG, CHLOROPLASTIC"/>
    <property type="match status" value="1"/>
</dbReference>
<evidence type="ECO:0000256" key="6">
    <source>
        <dbReference type="ARBA" id="ARBA00022806"/>
    </source>
</evidence>
<dbReference type="Gene3D" id="2.40.10.170">
    <property type="match status" value="1"/>
</dbReference>
<dbReference type="InterPro" id="IPR005118">
    <property type="entry name" value="TRCF_C"/>
</dbReference>
<dbReference type="Gene3D" id="3.40.50.11180">
    <property type="match status" value="1"/>
</dbReference>
<dbReference type="SMART" id="SM00490">
    <property type="entry name" value="HELICc"/>
    <property type="match status" value="1"/>
</dbReference>
<evidence type="ECO:0000256" key="13">
    <source>
        <dbReference type="HAMAP-Rule" id="MF_00969"/>
    </source>
</evidence>
<dbReference type="HAMAP" id="MF_00969">
    <property type="entry name" value="TRCF"/>
    <property type="match status" value="1"/>
</dbReference>
<dbReference type="SUPFAM" id="SSF143517">
    <property type="entry name" value="TRCF domain-like"/>
    <property type="match status" value="1"/>
</dbReference>
<keyword evidence="7 13" id="KW-0067">ATP-binding</keyword>
<comment type="subcellular location">
    <subcellularLocation>
        <location evidence="1 13">Cytoplasm</location>
    </subcellularLocation>
</comment>
<dbReference type="PROSITE" id="PS51194">
    <property type="entry name" value="HELICASE_CTER"/>
    <property type="match status" value="1"/>
</dbReference>
<dbReference type="AlphaFoldDB" id="A0A387AUV6"/>
<dbReference type="CDD" id="cd17991">
    <property type="entry name" value="DEXHc_TRCF"/>
    <property type="match status" value="1"/>
</dbReference>
<dbReference type="NCBIfam" id="TIGR00580">
    <property type="entry name" value="mfd"/>
    <property type="match status" value="1"/>
</dbReference>
<dbReference type="Gene3D" id="3.30.2060.10">
    <property type="entry name" value="Penicillin-binding protein 1b domain"/>
    <property type="match status" value="1"/>
</dbReference>
<dbReference type="InterPro" id="IPR037235">
    <property type="entry name" value="TRCF-like_C_D7"/>
</dbReference>
<dbReference type="SMART" id="SM00982">
    <property type="entry name" value="TRCF"/>
    <property type="match status" value="1"/>
</dbReference>
<dbReference type="GO" id="GO:0006355">
    <property type="term" value="P:regulation of DNA-templated transcription"/>
    <property type="evidence" value="ECO:0007669"/>
    <property type="project" value="UniProtKB-UniRule"/>
</dbReference>
<keyword evidence="17" id="KW-1185">Reference proteome</keyword>
<evidence type="ECO:0000256" key="12">
    <source>
        <dbReference type="ARBA" id="ARBA00070128"/>
    </source>
</evidence>
<dbReference type="GO" id="GO:0000716">
    <property type="term" value="P:transcription-coupled nucleotide-excision repair, DNA damage recognition"/>
    <property type="evidence" value="ECO:0007669"/>
    <property type="project" value="UniProtKB-UniRule"/>
</dbReference>
<evidence type="ECO:0000256" key="9">
    <source>
        <dbReference type="ARBA" id="ARBA00023204"/>
    </source>
</evidence>
<keyword evidence="5 13" id="KW-0378">Hydrolase</keyword>
<dbReference type="KEGG" id="abom:D7I45_05410"/>
<evidence type="ECO:0000256" key="5">
    <source>
        <dbReference type="ARBA" id="ARBA00022801"/>
    </source>
</evidence>
<evidence type="ECO:0000313" key="16">
    <source>
        <dbReference type="EMBL" id="AYF93131.1"/>
    </source>
</evidence>
<dbReference type="InterPro" id="IPR001650">
    <property type="entry name" value="Helicase_C-like"/>
</dbReference>
<dbReference type="InterPro" id="IPR027417">
    <property type="entry name" value="P-loop_NTPase"/>
</dbReference>
<evidence type="ECO:0000256" key="8">
    <source>
        <dbReference type="ARBA" id="ARBA00023125"/>
    </source>
</evidence>
<dbReference type="GO" id="GO:0005737">
    <property type="term" value="C:cytoplasm"/>
    <property type="evidence" value="ECO:0007669"/>
    <property type="project" value="UniProtKB-SubCell"/>
</dbReference>
<gene>
    <name evidence="13 16" type="primary">mfd</name>
    <name evidence="16" type="ORF">D7I45_05410</name>
</gene>
<dbReference type="Pfam" id="PF00270">
    <property type="entry name" value="DEAD"/>
    <property type="match status" value="1"/>
</dbReference>
<dbReference type="InterPro" id="IPR036101">
    <property type="entry name" value="CarD-like/TRCF_RID_sf"/>
</dbReference>
<dbReference type="GO" id="GO:0003684">
    <property type="term" value="F:damaged DNA binding"/>
    <property type="evidence" value="ECO:0007669"/>
    <property type="project" value="InterPro"/>
</dbReference>
<dbReference type="GO" id="GO:0016787">
    <property type="term" value="F:hydrolase activity"/>
    <property type="evidence" value="ECO:0007669"/>
    <property type="project" value="UniProtKB-KW"/>
</dbReference>
<evidence type="ECO:0000256" key="7">
    <source>
        <dbReference type="ARBA" id="ARBA00022840"/>
    </source>
</evidence>
<comment type="function">
    <text evidence="13">Couples transcription and DNA repair by recognizing RNA polymerase (RNAP) stalled at DNA lesions. Mediates ATP-dependent release of RNAP and its truncated transcript from the DNA, and recruitment of nucleotide excision repair machinery to the damaged site.</text>
</comment>
<keyword evidence="4 13" id="KW-0227">DNA damage</keyword>
<dbReference type="Pfam" id="PF02559">
    <property type="entry name" value="CarD_TRCF_RID"/>
    <property type="match status" value="1"/>
</dbReference>
<dbReference type="InterPro" id="IPR014001">
    <property type="entry name" value="Helicase_ATP-bd"/>
</dbReference>
<dbReference type="SUPFAM" id="SSF141259">
    <property type="entry name" value="CarD-like"/>
    <property type="match status" value="1"/>
</dbReference>